<reference evidence="5 6" key="1">
    <citation type="submission" date="2017-11" db="EMBL/GenBank/DDBJ databases">
        <title>De-novo sequencing of pomegranate (Punica granatum L.) genome.</title>
        <authorList>
            <person name="Akparov Z."/>
            <person name="Amiraslanov A."/>
            <person name="Hajiyeva S."/>
            <person name="Abbasov M."/>
            <person name="Kaur K."/>
            <person name="Hamwieh A."/>
            <person name="Solovyev V."/>
            <person name="Salamov A."/>
            <person name="Braich B."/>
            <person name="Kosarev P."/>
            <person name="Mahmoud A."/>
            <person name="Hajiyev E."/>
            <person name="Babayeva S."/>
            <person name="Izzatullayeva V."/>
            <person name="Mammadov A."/>
            <person name="Mammadov A."/>
            <person name="Sharifova S."/>
            <person name="Ojaghi J."/>
            <person name="Eynullazada K."/>
            <person name="Bayramov B."/>
            <person name="Abdulazimova A."/>
            <person name="Shahmuradov I."/>
        </authorList>
    </citation>
    <scope>NUCLEOTIDE SEQUENCE [LARGE SCALE GENOMIC DNA]</scope>
    <source>
        <strain evidence="6">cv. AG2017</strain>
        <tissue evidence="5">Leaf</tissue>
    </source>
</reference>
<name>A0A2I0KXW7_PUNGR</name>
<organism evidence="5 6">
    <name type="scientific">Punica granatum</name>
    <name type="common">Pomegranate</name>
    <dbReference type="NCBI Taxonomy" id="22663"/>
    <lineage>
        <taxon>Eukaryota</taxon>
        <taxon>Viridiplantae</taxon>
        <taxon>Streptophyta</taxon>
        <taxon>Embryophyta</taxon>
        <taxon>Tracheophyta</taxon>
        <taxon>Spermatophyta</taxon>
        <taxon>Magnoliopsida</taxon>
        <taxon>eudicotyledons</taxon>
        <taxon>Gunneridae</taxon>
        <taxon>Pentapetalae</taxon>
        <taxon>rosids</taxon>
        <taxon>malvids</taxon>
        <taxon>Myrtales</taxon>
        <taxon>Lythraceae</taxon>
        <taxon>Punica</taxon>
    </lineage>
</organism>
<accession>A0A2I0KXW7</accession>
<evidence type="ECO:0000256" key="4">
    <source>
        <dbReference type="ARBA" id="ARBA00023098"/>
    </source>
</evidence>
<dbReference type="InterPro" id="IPR001087">
    <property type="entry name" value="GDSL"/>
</dbReference>
<keyword evidence="3" id="KW-0442">Lipid degradation</keyword>
<gene>
    <name evidence="5" type="ORF">CRG98_006243</name>
</gene>
<comment type="caution">
    <text evidence="5">The sequence shown here is derived from an EMBL/GenBank/DDBJ whole genome shotgun (WGS) entry which is preliminary data.</text>
</comment>
<dbReference type="STRING" id="22663.A0A2I0KXW7"/>
<evidence type="ECO:0008006" key="7">
    <source>
        <dbReference type="Google" id="ProtNLM"/>
    </source>
</evidence>
<dbReference type="Proteomes" id="UP000233551">
    <property type="component" value="Unassembled WGS sequence"/>
</dbReference>
<evidence type="ECO:0000256" key="2">
    <source>
        <dbReference type="ARBA" id="ARBA00022801"/>
    </source>
</evidence>
<evidence type="ECO:0000313" key="5">
    <source>
        <dbReference type="EMBL" id="PKI73305.1"/>
    </source>
</evidence>
<dbReference type="Gene3D" id="3.40.50.1110">
    <property type="entry name" value="SGNH hydrolase"/>
    <property type="match status" value="1"/>
</dbReference>
<sequence length="410" mass="45150">MQPKPSHGPELAKLVEKRSQKMDDQEWGKAATVLKLSIIIACLWMVVGAAGWEDGYLSTISSEKKGLNVSAFYVLGDSSVDCGDNTLFYPFLHHNLSLLPCDGADQSLVPHFLAQKMGFPFTPPFYGQNGSVDGLLRGLNFGSAQATIMSTTGHEFQSLNQQLRQVLETFQLLQLHLTPQLARSYIESSVIYLSFGKDDYVDLFLHNSSGIMHKFTGPEFARILVDQMAAALKTLHASGARKIICVGILPLGCTPRTVWEWNNSWGKIGGSENNGTVCINEINELVSLYNILLEERIVSLNSDLPGSEMVFCDVYEGIMEIVNNPKQHGTEDLNSGSLLSGYSFILDRVTGSNIGCLSMEMACKDKSTHLWWDLYNPTQAANRLLGESAWSGLSLANICRPTTIHHLVSP</sequence>
<dbReference type="EMBL" id="PGOL01000277">
    <property type="protein sequence ID" value="PKI73305.1"/>
    <property type="molecule type" value="Genomic_DNA"/>
</dbReference>
<comment type="similarity">
    <text evidence="1">Belongs to the 'GDSL' lipolytic enzyme family.</text>
</comment>
<dbReference type="AlphaFoldDB" id="A0A2I0KXW7"/>
<dbReference type="PANTHER" id="PTHR45648:SF7">
    <property type="entry name" value="OS12G0126100 PROTEIN"/>
    <property type="match status" value="1"/>
</dbReference>
<keyword evidence="6" id="KW-1185">Reference proteome</keyword>
<dbReference type="GO" id="GO:0016788">
    <property type="term" value="F:hydrolase activity, acting on ester bonds"/>
    <property type="evidence" value="ECO:0007669"/>
    <property type="project" value="InterPro"/>
</dbReference>
<evidence type="ECO:0000313" key="6">
    <source>
        <dbReference type="Proteomes" id="UP000233551"/>
    </source>
</evidence>
<dbReference type="Pfam" id="PF00657">
    <property type="entry name" value="Lipase_GDSL"/>
    <property type="match status" value="1"/>
</dbReference>
<dbReference type="GO" id="GO:0016042">
    <property type="term" value="P:lipid catabolic process"/>
    <property type="evidence" value="ECO:0007669"/>
    <property type="project" value="UniProtKB-KW"/>
</dbReference>
<dbReference type="InterPro" id="IPR051058">
    <property type="entry name" value="GDSL_Est/Lipase"/>
</dbReference>
<keyword evidence="4" id="KW-0443">Lipid metabolism</keyword>
<protein>
    <recommendedName>
        <fullName evidence="7">GDSL esterase/lipase At1g71250-like</fullName>
    </recommendedName>
</protein>
<keyword evidence="2" id="KW-0378">Hydrolase</keyword>
<evidence type="ECO:0000256" key="3">
    <source>
        <dbReference type="ARBA" id="ARBA00022963"/>
    </source>
</evidence>
<dbReference type="InterPro" id="IPR036514">
    <property type="entry name" value="SGNH_hydro_sf"/>
</dbReference>
<evidence type="ECO:0000256" key="1">
    <source>
        <dbReference type="ARBA" id="ARBA00008668"/>
    </source>
</evidence>
<dbReference type="PANTHER" id="PTHR45648">
    <property type="entry name" value="GDSL LIPASE/ACYLHYDROLASE FAMILY PROTEIN (AFU_ORTHOLOGUE AFUA_4G14700)"/>
    <property type="match status" value="1"/>
</dbReference>
<proteinExistence type="inferred from homology"/>